<dbReference type="InterPro" id="IPR027417">
    <property type="entry name" value="P-loop_NTPase"/>
</dbReference>
<proteinExistence type="predicted"/>
<sequence>MSGATQLVFDLPSRAARGRGDFFVSDANALAVRQLDGWRDWPERKLALIGPARSGKTHLTGVWATECGARVISAADLPDWDLAALTEVPALAVEDVDRLALLPETARGEAETALFHLHNAVLQAQGHLLVTGALPPAHWEIGLPDLASRLRATPVARLDPPDDALLMAVLVKLFSDRQLIVDPDLIEYLAVRLDRSFEAAAHVVATLDREALRRRRPVTVRLASEILFKPEPGQQRSQADA</sequence>
<organism evidence="1 2">
    <name type="scientific">Oceanomicrobium pacificus</name>
    <dbReference type="NCBI Taxonomy" id="2692916"/>
    <lineage>
        <taxon>Bacteria</taxon>
        <taxon>Pseudomonadati</taxon>
        <taxon>Pseudomonadota</taxon>
        <taxon>Alphaproteobacteria</taxon>
        <taxon>Rhodobacterales</taxon>
        <taxon>Paracoccaceae</taxon>
        <taxon>Oceanomicrobium</taxon>
    </lineage>
</organism>
<accession>A0A6B0TWJ6</accession>
<dbReference type="GO" id="GO:0003688">
    <property type="term" value="F:DNA replication origin binding"/>
    <property type="evidence" value="ECO:0007669"/>
    <property type="project" value="TreeGrafter"/>
</dbReference>
<dbReference type="Gene3D" id="1.10.8.60">
    <property type="match status" value="1"/>
</dbReference>
<dbReference type="PANTHER" id="PTHR30050:SF5">
    <property type="entry name" value="DNAA REGULATORY INACTIVATOR HDA"/>
    <property type="match status" value="1"/>
</dbReference>
<comment type="caution">
    <text evidence="1">The sequence shown here is derived from an EMBL/GenBank/DDBJ whole genome shotgun (WGS) entry which is preliminary data.</text>
</comment>
<dbReference type="Proteomes" id="UP000436016">
    <property type="component" value="Unassembled WGS sequence"/>
</dbReference>
<protein>
    <submittedName>
        <fullName evidence="1">Chromosomal replication initiator DnaA</fullName>
    </submittedName>
</protein>
<reference evidence="1 2" key="1">
    <citation type="submission" date="2019-12" db="EMBL/GenBank/DDBJ databases">
        <title>Strain KN286 was isolated from seawater, which was collected from Caroline Seamount in the tropical western Pacific.</title>
        <authorList>
            <person name="Wang Q."/>
        </authorList>
    </citation>
    <scope>NUCLEOTIDE SEQUENCE [LARGE SCALE GENOMIC DNA]</scope>
    <source>
        <strain evidence="1 2">KN286</strain>
    </source>
</reference>
<dbReference type="GO" id="GO:0006270">
    <property type="term" value="P:DNA replication initiation"/>
    <property type="evidence" value="ECO:0007669"/>
    <property type="project" value="TreeGrafter"/>
</dbReference>
<dbReference type="GO" id="GO:0005886">
    <property type="term" value="C:plasma membrane"/>
    <property type="evidence" value="ECO:0007669"/>
    <property type="project" value="TreeGrafter"/>
</dbReference>
<dbReference type="Gene3D" id="3.40.50.300">
    <property type="entry name" value="P-loop containing nucleotide triphosphate hydrolases"/>
    <property type="match status" value="1"/>
</dbReference>
<dbReference type="AlphaFoldDB" id="A0A6B0TWJ6"/>
<keyword evidence="2" id="KW-1185">Reference proteome</keyword>
<name>A0A6B0TWJ6_9RHOB</name>
<gene>
    <name evidence="1" type="ORF">GSH16_07925</name>
</gene>
<evidence type="ECO:0000313" key="1">
    <source>
        <dbReference type="EMBL" id="MXU65373.1"/>
    </source>
</evidence>
<dbReference type="EMBL" id="WUWG01000003">
    <property type="protein sequence ID" value="MXU65373.1"/>
    <property type="molecule type" value="Genomic_DNA"/>
</dbReference>
<dbReference type="PANTHER" id="PTHR30050">
    <property type="entry name" value="CHROMOSOMAL REPLICATION INITIATOR PROTEIN DNAA"/>
    <property type="match status" value="1"/>
</dbReference>
<dbReference type="RefSeq" id="WP_160853791.1">
    <property type="nucleotide sequence ID" value="NZ_WUWG01000003.1"/>
</dbReference>
<evidence type="ECO:0000313" key="2">
    <source>
        <dbReference type="Proteomes" id="UP000436016"/>
    </source>
</evidence>
<dbReference type="SUPFAM" id="SSF52540">
    <property type="entry name" value="P-loop containing nucleoside triphosphate hydrolases"/>
    <property type="match status" value="1"/>
</dbReference>